<evidence type="ECO:0000313" key="1">
    <source>
        <dbReference type="EMBL" id="QJC53042.1"/>
    </source>
</evidence>
<protein>
    <recommendedName>
        <fullName evidence="3">WYL domain-containing protein</fullName>
    </recommendedName>
</protein>
<name>A0A6H2H065_9BACL</name>
<evidence type="ECO:0000313" key="2">
    <source>
        <dbReference type="Proteomes" id="UP000502136"/>
    </source>
</evidence>
<dbReference type="RefSeq" id="WP_168908591.1">
    <property type="nucleotide sequence ID" value="NZ_CP051428.1"/>
</dbReference>
<sequence length="70" mass="7837">MSIDRYIGRGVTVIYQDAAGDISKRDLTIQSVADGRLHGFDRAARAPRTLLLERILAWESADAKRVRPRA</sequence>
<accession>A0A6H2H065</accession>
<dbReference type="Proteomes" id="UP000502136">
    <property type="component" value="Chromosome"/>
</dbReference>
<dbReference type="KEGG" id="palr:HGI30_16655"/>
<organism evidence="1 2">
    <name type="scientific">Paenibacillus albicereus</name>
    <dbReference type="NCBI Taxonomy" id="2726185"/>
    <lineage>
        <taxon>Bacteria</taxon>
        <taxon>Bacillati</taxon>
        <taxon>Bacillota</taxon>
        <taxon>Bacilli</taxon>
        <taxon>Bacillales</taxon>
        <taxon>Paenibacillaceae</taxon>
        <taxon>Paenibacillus</taxon>
    </lineage>
</organism>
<dbReference type="AlphaFoldDB" id="A0A6H2H065"/>
<gene>
    <name evidence="1" type="ORF">HGI30_16655</name>
</gene>
<evidence type="ECO:0008006" key="3">
    <source>
        <dbReference type="Google" id="ProtNLM"/>
    </source>
</evidence>
<proteinExistence type="predicted"/>
<dbReference type="EMBL" id="CP051428">
    <property type="protein sequence ID" value="QJC53042.1"/>
    <property type="molecule type" value="Genomic_DNA"/>
</dbReference>
<keyword evidence="2" id="KW-1185">Reference proteome</keyword>
<reference evidence="1 2" key="1">
    <citation type="submission" date="2020-04" db="EMBL/GenBank/DDBJ databases">
        <title>Novel Paenibacillus strain UniB2 isolated from commercial digestive syrup.</title>
        <authorList>
            <person name="Thorat V."/>
            <person name="Kirdat K."/>
            <person name="Tiwarekar B."/>
            <person name="Yadav A."/>
        </authorList>
    </citation>
    <scope>NUCLEOTIDE SEQUENCE [LARGE SCALE GENOMIC DNA]</scope>
    <source>
        <strain evidence="1 2">UniB2</strain>
    </source>
</reference>